<dbReference type="InterPro" id="IPR007016">
    <property type="entry name" value="O-antigen_ligase-rel_domated"/>
</dbReference>
<name>A0A840MRN0_9PROT</name>
<evidence type="ECO:0000256" key="1">
    <source>
        <dbReference type="ARBA" id="ARBA00004141"/>
    </source>
</evidence>
<evidence type="ECO:0000313" key="8">
    <source>
        <dbReference type="EMBL" id="MBB5018893.1"/>
    </source>
</evidence>
<reference evidence="8 9" key="1">
    <citation type="submission" date="2020-08" db="EMBL/GenBank/DDBJ databases">
        <title>Genomic Encyclopedia of Type Strains, Phase IV (KMG-IV): sequencing the most valuable type-strain genomes for metagenomic binning, comparative biology and taxonomic classification.</title>
        <authorList>
            <person name="Goeker M."/>
        </authorList>
    </citation>
    <scope>NUCLEOTIDE SEQUENCE [LARGE SCALE GENOMIC DNA]</scope>
    <source>
        <strain evidence="8 9">DSM 27165</strain>
    </source>
</reference>
<dbReference type="PANTHER" id="PTHR37422:SF13">
    <property type="entry name" value="LIPOPOLYSACCHARIDE BIOSYNTHESIS PROTEIN PA4999-RELATED"/>
    <property type="match status" value="1"/>
</dbReference>
<sequence>MRDLLLVGFILGSVPFILKRPWIGAVMWAWVSLMNPHRFTWGFAYNFQVAMIVGAATLLSLVMHLKEVKAPPRNAAMVALGIFVLWLNITLPFSFNLNEVYGMWDKVMKIMLMLFVTGMLIIEKKQIQVLIWVVALSIGLLGLKGGIFTVLQGGENRVWGPAGSFIEGNNEIGLAFIMAIPLMYYLHEQVTDKRIRWGVLVCIGSSAAAALGTHSRGALLAIAAMTFFLWLKSPRKLLNGFIILLLSPLLYFFMPDKWHDRMATIETYEEDASAMGRINAWKMAYNLASDNFFGGGFQIYDGNTFARYAPVPEDVHAAHSVYFQILGEHGFVGLFLYLLVGFLTWRLANRLIKQTDGKSDLRWISLFCRMSQVSIAGFAVGGAFLSLAYFDLTYYLLIIMSTMDRWLKMNPITTAIKLPLAAGQVGPLQTASTERRT</sequence>
<gene>
    <name evidence="8" type="ORF">HNQ59_002190</name>
</gene>
<dbReference type="InterPro" id="IPR051533">
    <property type="entry name" value="WaaL-like"/>
</dbReference>
<protein>
    <submittedName>
        <fullName evidence="8">Putative O-glycosylation ligase (Exosortase A-associated)</fullName>
    </submittedName>
</protein>
<feature type="transmembrane region" description="Helical" evidence="5">
    <location>
        <begin position="330"/>
        <end position="348"/>
    </location>
</feature>
<dbReference type="GO" id="GO:0016874">
    <property type="term" value="F:ligase activity"/>
    <property type="evidence" value="ECO:0007669"/>
    <property type="project" value="UniProtKB-KW"/>
</dbReference>
<dbReference type="Pfam" id="PF19358">
    <property type="entry name" value="DUF5935"/>
    <property type="match status" value="1"/>
</dbReference>
<dbReference type="AlphaFoldDB" id="A0A840MRN0"/>
<feature type="transmembrane region" description="Helical" evidence="5">
    <location>
        <begin position="199"/>
        <end position="231"/>
    </location>
</feature>
<organism evidence="8 9">
    <name type="scientific">Chitinivorax tropicus</name>
    <dbReference type="NCBI Taxonomy" id="714531"/>
    <lineage>
        <taxon>Bacteria</taxon>
        <taxon>Pseudomonadati</taxon>
        <taxon>Pseudomonadota</taxon>
        <taxon>Betaproteobacteria</taxon>
        <taxon>Chitinivorax</taxon>
    </lineage>
</organism>
<evidence type="ECO:0000259" key="6">
    <source>
        <dbReference type="Pfam" id="PF04932"/>
    </source>
</evidence>
<keyword evidence="3 5" id="KW-1133">Transmembrane helix</keyword>
<dbReference type="EMBL" id="JACHHY010000012">
    <property type="protein sequence ID" value="MBB5018893.1"/>
    <property type="molecule type" value="Genomic_DNA"/>
</dbReference>
<keyword evidence="4 5" id="KW-0472">Membrane</keyword>
<evidence type="ECO:0000256" key="2">
    <source>
        <dbReference type="ARBA" id="ARBA00022692"/>
    </source>
</evidence>
<evidence type="ECO:0000256" key="4">
    <source>
        <dbReference type="ARBA" id="ARBA00023136"/>
    </source>
</evidence>
<proteinExistence type="predicted"/>
<feature type="transmembrane region" description="Helical" evidence="5">
    <location>
        <begin position="237"/>
        <end position="254"/>
    </location>
</feature>
<feature type="transmembrane region" description="Helical" evidence="5">
    <location>
        <begin position="129"/>
        <end position="151"/>
    </location>
</feature>
<comment type="caution">
    <text evidence="8">The sequence shown here is derived from an EMBL/GenBank/DDBJ whole genome shotgun (WGS) entry which is preliminary data.</text>
</comment>
<comment type="subcellular location">
    <subcellularLocation>
        <location evidence="1">Membrane</location>
        <topology evidence="1">Multi-pass membrane protein</topology>
    </subcellularLocation>
</comment>
<dbReference type="NCBIfam" id="TIGR03097">
    <property type="entry name" value="PEP_O_lig_1"/>
    <property type="match status" value="1"/>
</dbReference>
<dbReference type="GO" id="GO:0016020">
    <property type="term" value="C:membrane"/>
    <property type="evidence" value="ECO:0007669"/>
    <property type="project" value="UniProtKB-SubCell"/>
</dbReference>
<evidence type="ECO:0000256" key="5">
    <source>
        <dbReference type="SAM" id="Phobius"/>
    </source>
</evidence>
<dbReference type="PANTHER" id="PTHR37422">
    <property type="entry name" value="TEICHURONIC ACID BIOSYNTHESIS PROTEIN TUAE"/>
    <property type="match status" value="1"/>
</dbReference>
<feature type="domain" description="O-antigen ligase-related" evidence="6">
    <location>
        <begin position="206"/>
        <end position="338"/>
    </location>
</feature>
<keyword evidence="2 5" id="KW-0812">Transmembrane</keyword>
<feature type="transmembrane region" description="Helical" evidence="5">
    <location>
        <begin position="75"/>
        <end position="95"/>
    </location>
</feature>
<keyword evidence="8" id="KW-0436">Ligase</keyword>
<feature type="transmembrane region" description="Helical" evidence="5">
    <location>
        <begin position="171"/>
        <end position="187"/>
    </location>
</feature>
<dbReference type="RefSeq" id="WP_184038871.1">
    <property type="nucleotide sequence ID" value="NZ_JACHHY010000012.1"/>
</dbReference>
<dbReference type="InterPro" id="IPR045979">
    <property type="entry name" value="DUF5935"/>
</dbReference>
<feature type="transmembrane region" description="Helical" evidence="5">
    <location>
        <begin position="375"/>
        <end position="399"/>
    </location>
</feature>
<feature type="domain" description="DUF5935" evidence="7">
    <location>
        <begin position="1"/>
        <end position="190"/>
    </location>
</feature>
<evidence type="ECO:0000259" key="7">
    <source>
        <dbReference type="Pfam" id="PF19358"/>
    </source>
</evidence>
<dbReference type="Pfam" id="PF04932">
    <property type="entry name" value="Wzy_C"/>
    <property type="match status" value="1"/>
</dbReference>
<keyword evidence="9" id="KW-1185">Reference proteome</keyword>
<feature type="transmembrane region" description="Helical" evidence="5">
    <location>
        <begin position="107"/>
        <end position="122"/>
    </location>
</feature>
<evidence type="ECO:0000256" key="3">
    <source>
        <dbReference type="ARBA" id="ARBA00022989"/>
    </source>
</evidence>
<accession>A0A840MRN0</accession>
<evidence type="ECO:0000313" key="9">
    <source>
        <dbReference type="Proteomes" id="UP000575898"/>
    </source>
</evidence>
<dbReference type="InterPro" id="IPR017528">
    <property type="entry name" value="CHP03097O-antigen_lig-rel"/>
</dbReference>
<dbReference type="Proteomes" id="UP000575898">
    <property type="component" value="Unassembled WGS sequence"/>
</dbReference>
<feature type="transmembrane region" description="Helical" evidence="5">
    <location>
        <begin position="43"/>
        <end position="63"/>
    </location>
</feature>